<organism evidence="3 4">
    <name type="scientific">Aphis craccivora</name>
    <name type="common">Cowpea aphid</name>
    <dbReference type="NCBI Taxonomy" id="307492"/>
    <lineage>
        <taxon>Eukaryota</taxon>
        <taxon>Metazoa</taxon>
        <taxon>Ecdysozoa</taxon>
        <taxon>Arthropoda</taxon>
        <taxon>Hexapoda</taxon>
        <taxon>Insecta</taxon>
        <taxon>Pterygota</taxon>
        <taxon>Neoptera</taxon>
        <taxon>Paraneoptera</taxon>
        <taxon>Hemiptera</taxon>
        <taxon>Sternorrhyncha</taxon>
        <taxon>Aphidomorpha</taxon>
        <taxon>Aphidoidea</taxon>
        <taxon>Aphididae</taxon>
        <taxon>Aphidini</taxon>
        <taxon>Aphis</taxon>
        <taxon>Aphis</taxon>
    </lineage>
</organism>
<evidence type="ECO:0000259" key="2">
    <source>
        <dbReference type="Pfam" id="PF00098"/>
    </source>
</evidence>
<dbReference type="Gene3D" id="4.10.60.10">
    <property type="entry name" value="Zinc finger, CCHC-type"/>
    <property type="match status" value="1"/>
</dbReference>
<evidence type="ECO:0000313" key="4">
    <source>
        <dbReference type="Proteomes" id="UP000478052"/>
    </source>
</evidence>
<dbReference type="GO" id="GO:0003676">
    <property type="term" value="F:nucleic acid binding"/>
    <property type="evidence" value="ECO:0007669"/>
    <property type="project" value="InterPro"/>
</dbReference>
<protein>
    <submittedName>
        <fullName evidence="3">CCHC-type domain-containing protein</fullName>
    </submittedName>
</protein>
<dbReference type="AlphaFoldDB" id="A0A6G0VX08"/>
<feature type="region of interest" description="Disordered" evidence="1">
    <location>
        <begin position="70"/>
        <end position="94"/>
    </location>
</feature>
<accession>A0A6G0VX08</accession>
<gene>
    <name evidence="3" type="ORF">FWK35_00033242</name>
</gene>
<dbReference type="InterPro" id="IPR001878">
    <property type="entry name" value="Znf_CCHC"/>
</dbReference>
<dbReference type="OrthoDB" id="6628276at2759"/>
<name>A0A6G0VX08_APHCR</name>
<dbReference type="Pfam" id="PF00098">
    <property type="entry name" value="zf-CCHC"/>
    <property type="match status" value="1"/>
</dbReference>
<dbReference type="GO" id="GO:0008270">
    <property type="term" value="F:zinc ion binding"/>
    <property type="evidence" value="ECO:0007669"/>
    <property type="project" value="InterPro"/>
</dbReference>
<dbReference type="SUPFAM" id="SSF57756">
    <property type="entry name" value="Retrovirus zinc finger-like domains"/>
    <property type="match status" value="1"/>
</dbReference>
<reference evidence="3 4" key="1">
    <citation type="submission" date="2019-08" db="EMBL/GenBank/DDBJ databases">
        <title>Whole genome of Aphis craccivora.</title>
        <authorList>
            <person name="Voronova N.V."/>
            <person name="Shulinski R.S."/>
            <person name="Bandarenka Y.V."/>
            <person name="Zhorov D.G."/>
            <person name="Warner D."/>
        </authorList>
    </citation>
    <scope>NUCLEOTIDE SEQUENCE [LARGE SCALE GENOMIC DNA]</scope>
    <source>
        <strain evidence="3">180601</strain>
        <tissue evidence="3">Whole Body</tissue>
    </source>
</reference>
<dbReference type="InterPro" id="IPR036875">
    <property type="entry name" value="Znf_CCHC_sf"/>
</dbReference>
<feature type="compositionally biased region" description="Polar residues" evidence="1">
    <location>
        <begin position="11"/>
        <end position="27"/>
    </location>
</feature>
<comment type="caution">
    <text evidence="3">The sequence shown here is derived from an EMBL/GenBank/DDBJ whole genome shotgun (WGS) entry which is preliminary data.</text>
</comment>
<feature type="compositionally biased region" description="Basic and acidic residues" evidence="1">
    <location>
        <begin position="1"/>
        <end position="10"/>
    </location>
</feature>
<keyword evidence="4" id="KW-1185">Reference proteome</keyword>
<dbReference type="Proteomes" id="UP000478052">
    <property type="component" value="Unassembled WGS sequence"/>
</dbReference>
<evidence type="ECO:0000313" key="3">
    <source>
        <dbReference type="EMBL" id="KAF0712555.1"/>
    </source>
</evidence>
<feature type="region of interest" description="Disordered" evidence="1">
    <location>
        <begin position="1"/>
        <end position="27"/>
    </location>
</feature>
<evidence type="ECO:0000256" key="1">
    <source>
        <dbReference type="SAM" id="MobiDB-lite"/>
    </source>
</evidence>
<feature type="compositionally biased region" description="Polar residues" evidence="1">
    <location>
        <begin position="81"/>
        <end position="94"/>
    </location>
</feature>
<proteinExistence type="predicted"/>
<dbReference type="EMBL" id="VUJU01010886">
    <property type="protein sequence ID" value="KAF0712555.1"/>
    <property type="molecule type" value="Genomic_DNA"/>
</dbReference>
<feature type="domain" description="CCHC-type" evidence="2">
    <location>
        <begin position="34"/>
        <end position="51"/>
    </location>
</feature>
<sequence>MGHWTRDCRYKTNTTKPSTRASSSTAPKASVSTITCRYCRKPGHTKEECRKLKYVNLPTHQLKIQKTLHCREPTAGDRQAASKQPQSHSQKYFK</sequence>